<protein>
    <submittedName>
        <fullName evidence="2">Vitamin B12 dependent methionine synthase activation subunit</fullName>
    </submittedName>
</protein>
<feature type="domain" description="AdoMet activation" evidence="1">
    <location>
        <begin position="129"/>
        <end position="187"/>
    </location>
</feature>
<evidence type="ECO:0000313" key="3">
    <source>
        <dbReference type="Proteomes" id="UP000824250"/>
    </source>
</evidence>
<accession>A0A9D1A583</accession>
<reference evidence="2" key="1">
    <citation type="submission" date="2020-10" db="EMBL/GenBank/DDBJ databases">
        <authorList>
            <person name="Gilroy R."/>
        </authorList>
    </citation>
    <scope>NUCLEOTIDE SEQUENCE</scope>
    <source>
        <strain evidence="2">CHK180-2868</strain>
    </source>
</reference>
<organism evidence="2 3">
    <name type="scientific">Candidatus Copromonas faecavium</name>
    <name type="common">nom. illeg.</name>
    <dbReference type="NCBI Taxonomy" id="2840740"/>
    <lineage>
        <taxon>Bacteria</taxon>
        <taxon>Bacillati</taxon>
        <taxon>Bacillota</taxon>
        <taxon>Clostridia</taxon>
        <taxon>Lachnospirales</taxon>
        <taxon>Lachnospiraceae</taxon>
        <taxon>Candidatus Copromonas (nom. illeg.)</taxon>
    </lineage>
</organism>
<dbReference type="GO" id="GO:0008705">
    <property type="term" value="F:methionine synthase activity"/>
    <property type="evidence" value="ECO:0007669"/>
    <property type="project" value="InterPro"/>
</dbReference>
<dbReference type="Proteomes" id="UP000824250">
    <property type="component" value="Unassembled WGS sequence"/>
</dbReference>
<dbReference type="InterPro" id="IPR037010">
    <property type="entry name" value="VitB12-dep_Met_synth_activ_sf"/>
</dbReference>
<dbReference type="Gene3D" id="3.40.109.40">
    <property type="match status" value="1"/>
</dbReference>
<dbReference type="EMBL" id="DVGC01000047">
    <property type="protein sequence ID" value="HIR05988.1"/>
    <property type="molecule type" value="Genomic_DNA"/>
</dbReference>
<gene>
    <name evidence="2" type="ORF">IAB28_08505</name>
</gene>
<evidence type="ECO:0000313" key="2">
    <source>
        <dbReference type="EMBL" id="HIR05988.1"/>
    </source>
</evidence>
<dbReference type="AlphaFoldDB" id="A0A9D1A583"/>
<reference evidence="2" key="2">
    <citation type="journal article" date="2021" name="PeerJ">
        <title>Extensive microbial diversity within the chicken gut microbiome revealed by metagenomics and culture.</title>
        <authorList>
            <person name="Gilroy R."/>
            <person name="Ravi A."/>
            <person name="Getino M."/>
            <person name="Pursley I."/>
            <person name="Horton D.L."/>
            <person name="Alikhan N.F."/>
            <person name="Baker D."/>
            <person name="Gharbi K."/>
            <person name="Hall N."/>
            <person name="Watson M."/>
            <person name="Adriaenssens E.M."/>
            <person name="Foster-Nyarko E."/>
            <person name="Jarju S."/>
            <person name="Secka A."/>
            <person name="Antonio M."/>
            <person name="Oren A."/>
            <person name="Chaudhuri R.R."/>
            <person name="La Ragione R."/>
            <person name="Hildebrand F."/>
            <person name="Pallen M.J."/>
        </authorList>
    </citation>
    <scope>NUCLEOTIDE SEQUENCE</scope>
    <source>
        <strain evidence="2">CHK180-2868</strain>
    </source>
</reference>
<evidence type="ECO:0000259" key="1">
    <source>
        <dbReference type="Pfam" id="PF02965"/>
    </source>
</evidence>
<name>A0A9D1A583_9FIRM</name>
<comment type="caution">
    <text evidence="2">The sequence shown here is derived from an EMBL/GenBank/DDBJ whole genome shotgun (WGS) entry which is preliminary data.</text>
</comment>
<dbReference type="SUPFAM" id="SSF56507">
    <property type="entry name" value="Methionine synthase activation domain-like"/>
    <property type="match status" value="1"/>
</dbReference>
<proteinExistence type="predicted"/>
<dbReference type="InterPro" id="IPR004223">
    <property type="entry name" value="VitB12-dep_Met_synth_activ_dom"/>
</dbReference>
<dbReference type="Pfam" id="PF02965">
    <property type="entry name" value="Met_synt_B12"/>
    <property type="match status" value="1"/>
</dbReference>
<sequence>MGVVEREALRYLGYGNHPVEERTKELVRECILEGERALRPRHLVREFSLIIGKEMTVDCGCFLTESRKLAGNLSGCSQVLLMAATLGLAADRQLHRLQTVSAAKAVVMQAVQAAMLEDYCNKLCRQWKELYEKKGLYLRPRFSPGYGDFPLSVQKQLLSGLEAEKRLGITLTDGYLMVPTKSVTAVIGLGRQPAGCVPEGCEACEKRDCKFRR</sequence>